<gene>
    <name evidence="3" type="ORF">Bca52824_074074</name>
</gene>
<dbReference type="InterPro" id="IPR046349">
    <property type="entry name" value="C1-like_sf"/>
</dbReference>
<sequence length="415" mass="47842">MDRVEIPQLHEHPLVPFTRFEYGRCEGCSLSYYDHAGYRCNELGCDKVLFHKECANLLREINHPSHPDHPLKLIIPTIPLQDSQPSTCFCGIKHVTTRKICKVCQTYVNQTASPHYKCQPCGFVIHVDCVCFSPEAYHTSHRQHPVNSLKCQVPDYADKKCLLCAKNFDKQHHQLHHCDEGTPEKGIIAPFEVIDDSTIKKFSHDDNFTYCVACVLHIFSELFYSCNQCDFVIHENCANLPRQKRHMYESAPYMTLDIRCASSSDKRVHGSHPNPLYYYSNYSHSKPCSRCGERYGLFRCDECDYILDGKCALYLKRQLTRHIHAYDDIGEFTLNLCLVKGEFSLNSCLAKDEFIGLTLRQRRVLEIVGTRLSHREIAIAAPSHLRELKDQTASSESWAHWWAFGDINRCGFIVK</sequence>
<protein>
    <recommendedName>
        <fullName evidence="2">DC1 domain-containing protein</fullName>
    </recommendedName>
</protein>
<dbReference type="EMBL" id="JAAMPC010000014">
    <property type="protein sequence ID" value="KAG2266995.1"/>
    <property type="molecule type" value="Genomic_DNA"/>
</dbReference>
<organism evidence="3 4">
    <name type="scientific">Brassica carinata</name>
    <name type="common">Ethiopian mustard</name>
    <name type="synonym">Abyssinian cabbage</name>
    <dbReference type="NCBI Taxonomy" id="52824"/>
    <lineage>
        <taxon>Eukaryota</taxon>
        <taxon>Viridiplantae</taxon>
        <taxon>Streptophyta</taxon>
        <taxon>Embryophyta</taxon>
        <taxon>Tracheophyta</taxon>
        <taxon>Spermatophyta</taxon>
        <taxon>Magnoliopsida</taxon>
        <taxon>eudicotyledons</taxon>
        <taxon>Gunneridae</taxon>
        <taxon>Pentapetalae</taxon>
        <taxon>rosids</taxon>
        <taxon>malvids</taxon>
        <taxon>Brassicales</taxon>
        <taxon>Brassicaceae</taxon>
        <taxon>Brassiceae</taxon>
        <taxon>Brassica</taxon>
    </lineage>
</organism>
<comment type="caution">
    <text evidence="3">The sequence shown here is derived from an EMBL/GenBank/DDBJ whole genome shotgun (WGS) entry which is preliminary data.</text>
</comment>
<accession>A0A8X7QE72</accession>
<keyword evidence="4" id="KW-1185">Reference proteome</keyword>
<dbReference type="AlphaFoldDB" id="A0A8X7QE72"/>
<feature type="domain" description="DC1" evidence="2">
    <location>
        <begin position="271"/>
        <end position="312"/>
    </location>
</feature>
<proteinExistence type="predicted"/>
<evidence type="ECO:0000256" key="1">
    <source>
        <dbReference type="ARBA" id="ARBA00022737"/>
    </source>
</evidence>
<feature type="domain" description="DC1" evidence="2">
    <location>
        <begin position="204"/>
        <end position="238"/>
    </location>
</feature>
<dbReference type="Pfam" id="PF03107">
    <property type="entry name" value="C1_2"/>
    <property type="match status" value="2"/>
</dbReference>
<dbReference type="OrthoDB" id="938199at2759"/>
<dbReference type="SUPFAM" id="SSF57889">
    <property type="entry name" value="Cysteine-rich domain"/>
    <property type="match status" value="2"/>
</dbReference>
<evidence type="ECO:0000313" key="4">
    <source>
        <dbReference type="Proteomes" id="UP000886595"/>
    </source>
</evidence>
<name>A0A8X7QE72_BRACI</name>
<evidence type="ECO:0000313" key="3">
    <source>
        <dbReference type="EMBL" id="KAG2266995.1"/>
    </source>
</evidence>
<dbReference type="PANTHER" id="PTHR46288:SF27">
    <property type="entry name" value="CYSTEINE_HISTIDINE-RICH C1 DOMAIN FAMILY PROTEIN"/>
    <property type="match status" value="1"/>
</dbReference>
<dbReference type="InterPro" id="IPR004146">
    <property type="entry name" value="DC1"/>
</dbReference>
<keyword evidence="1" id="KW-0677">Repeat</keyword>
<reference evidence="3 4" key="1">
    <citation type="submission" date="2020-02" db="EMBL/GenBank/DDBJ databases">
        <authorList>
            <person name="Ma Q."/>
            <person name="Huang Y."/>
            <person name="Song X."/>
            <person name="Pei D."/>
        </authorList>
    </citation>
    <scope>NUCLEOTIDE SEQUENCE [LARGE SCALE GENOMIC DNA]</scope>
    <source>
        <strain evidence="3">Sxm20200214</strain>
        <tissue evidence="3">Leaf</tissue>
    </source>
</reference>
<dbReference type="Proteomes" id="UP000886595">
    <property type="component" value="Unassembled WGS sequence"/>
</dbReference>
<evidence type="ECO:0000259" key="2">
    <source>
        <dbReference type="Pfam" id="PF03107"/>
    </source>
</evidence>
<dbReference type="PANTHER" id="PTHR46288">
    <property type="entry name" value="PHORBOL-ESTER/DAG-TYPE DOMAIN-CONTAINING PROTEIN"/>
    <property type="match status" value="1"/>
</dbReference>